<dbReference type="EMBL" id="AZCK01000001">
    <property type="protein sequence ID" value="KRK25125.1"/>
    <property type="molecule type" value="Genomic_DNA"/>
</dbReference>
<evidence type="ECO:0000256" key="2">
    <source>
        <dbReference type="ARBA" id="ARBA00023125"/>
    </source>
</evidence>
<dbReference type="InterPro" id="IPR027434">
    <property type="entry name" value="Homing_endonucl"/>
</dbReference>
<reference evidence="8 9" key="1">
    <citation type="journal article" date="2015" name="Genome Announc.">
        <title>Expanding the biotechnology potential of lactobacilli through comparative genomics of 213 strains and associated genera.</title>
        <authorList>
            <person name="Sun Z."/>
            <person name="Harris H.M."/>
            <person name="McCann A."/>
            <person name="Guo C."/>
            <person name="Argimon S."/>
            <person name="Zhang W."/>
            <person name="Yang X."/>
            <person name="Jeffery I.B."/>
            <person name="Cooney J.C."/>
            <person name="Kagawa T.F."/>
            <person name="Liu W."/>
            <person name="Song Y."/>
            <person name="Salvetti E."/>
            <person name="Wrobel A."/>
            <person name="Rasinkangas P."/>
            <person name="Parkhill J."/>
            <person name="Rea M.C."/>
            <person name="O'Sullivan O."/>
            <person name="Ritari J."/>
            <person name="Douillard F.P."/>
            <person name="Paul Ross R."/>
            <person name="Yang R."/>
            <person name="Briner A.E."/>
            <person name="Felis G.E."/>
            <person name="de Vos W.M."/>
            <person name="Barrangou R."/>
            <person name="Klaenhammer T.R."/>
            <person name="Caufield P.W."/>
            <person name="Cui Y."/>
            <person name="Zhang H."/>
            <person name="O'Toole P.W."/>
        </authorList>
    </citation>
    <scope>NUCLEOTIDE SEQUENCE [LARGE SCALE GENOMIC DNA]</scope>
    <source>
        <strain evidence="8 9">DSM 12361</strain>
    </source>
</reference>
<dbReference type="InterPro" id="IPR023054">
    <property type="entry name" value="Sporulation_regulator_WhiA_C"/>
</dbReference>
<dbReference type="GO" id="GO:0051301">
    <property type="term" value="P:cell division"/>
    <property type="evidence" value="ECO:0007669"/>
    <property type="project" value="UniProtKB-UniRule"/>
</dbReference>
<dbReference type="GeneID" id="66348558"/>
<evidence type="ECO:0000259" key="6">
    <source>
        <dbReference type="Pfam" id="PF10298"/>
    </source>
</evidence>
<feature type="domain" description="Sporulation regulator WhiA C-terminal" evidence="5">
    <location>
        <begin position="219"/>
        <end position="303"/>
    </location>
</feature>
<dbReference type="Gene3D" id="3.10.28.10">
    <property type="entry name" value="Homing endonucleases"/>
    <property type="match status" value="1"/>
</dbReference>
<keyword evidence="1 4" id="KW-0132">Cell division</keyword>
<dbReference type="NCBIfam" id="TIGR00647">
    <property type="entry name" value="DNA_bind_WhiA"/>
    <property type="match status" value="1"/>
</dbReference>
<evidence type="ECO:0000256" key="1">
    <source>
        <dbReference type="ARBA" id="ARBA00022618"/>
    </source>
</evidence>
<comment type="caution">
    <text evidence="8">The sequence shown here is derived from an EMBL/GenBank/DDBJ whole genome shotgun (WGS) entry which is preliminary data.</text>
</comment>
<dbReference type="HAMAP" id="MF_01420">
    <property type="entry name" value="HTH_type_WhiA"/>
    <property type="match status" value="1"/>
</dbReference>
<dbReference type="Pfam" id="PF02650">
    <property type="entry name" value="HTH_WhiA"/>
    <property type="match status" value="1"/>
</dbReference>
<evidence type="ECO:0000256" key="3">
    <source>
        <dbReference type="ARBA" id="ARBA00023306"/>
    </source>
</evidence>
<dbReference type="RefSeq" id="WP_034531949.1">
    <property type="nucleotide sequence ID" value="NZ_AZCK01000001.1"/>
</dbReference>
<dbReference type="InterPro" id="IPR039518">
    <property type="entry name" value="WhiA_LAGLIDADG_dom"/>
</dbReference>
<protein>
    <recommendedName>
        <fullName evidence="4">Probable cell division protein WhiA</fullName>
    </recommendedName>
</protein>
<dbReference type="PANTHER" id="PTHR37307">
    <property type="entry name" value="CELL DIVISION PROTEIN WHIA-RELATED"/>
    <property type="match status" value="1"/>
</dbReference>
<feature type="domain" description="WhiA LAGLIDADG-like" evidence="7">
    <location>
        <begin position="124"/>
        <end position="216"/>
    </location>
</feature>
<accession>A0A0R1FTH6</accession>
<dbReference type="Pfam" id="PF10298">
    <property type="entry name" value="WhiA_N"/>
    <property type="match status" value="1"/>
</dbReference>
<dbReference type="GO" id="GO:0003677">
    <property type="term" value="F:DNA binding"/>
    <property type="evidence" value="ECO:0007669"/>
    <property type="project" value="UniProtKB-UniRule"/>
</dbReference>
<evidence type="ECO:0000313" key="8">
    <source>
        <dbReference type="EMBL" id="KRK25125.1"/>
    </source>
</evidence>
<organism evidence="8 9">
    <name type="scientific">Apilactobacillus kunkeei DSM 12361 = ATCC 700308</name>
    <dbReference type="NCBI Taxonomy" id="1423768"/>
    <lineage>
        <taxon>Bacteria</taxon>
        <taxon>Bacillati</taxon>
        <taxon>Bacillota</taxon>
        <taxon>Bacilli</taxon>
        <taxon>Lactobacillales</taxon>
        <taxon>Lactobacillaceae</taxon>
        <taxon>Apilactobacillus</taxon>
    </lineage>
</organism>
<evidence type="ECO:0000256" key="4">
    <source>
        <dbReference type="HAMAP-Rule" id="MF_01420"/>
    </source>
</evidence>
<sequence length="312" mass="35773">MSYASDVKKELTTLEVHKENAKAELMALIRMNGSISLANHKIILNIQTENPAIARRIYKLILEFYEVESKLVVRKKMKLNKNNVYVVRIANQAQAILDDLGIFDNYQIVERVPIELLKDDSQVRSYLRGAFLAGGSVNNPETSRYHLEIYSLYEEHNDMISEMMNKYELNSRTTDRRSGYITYLKEAEKIANFLQLIGATNAMLKFEDVRIMRDMRNSVNRLVNCENANMNKVANASTKQISNIQFIDDTVGLDKLPEKLYEVAITRMKMPEVSLKELSESLPSGAISKSGINHRLRKINEFADKIREEAVS</sequence>
<dbReference type="PATRIC" id="fig|1423768.3.peg.394"/>
<evidence type="ECO:0000313" key="9">
    <source>
        <dbReference type="Proteomes" id="UP000051794"/>
    </source>
</evidence>
<keyword evidence="3 4" id="KW-0131">Cell cycle</keyword>
<evidence type="ECO:0000259" key="7">
    <source>
        <dbReference type="Pfam" id="PF14527"/>
    </source>
</evidence>
<name>A0A0R1FTH6_9LACO</name>
<dbReference type="InterPro" id="IPR018478">
    <property type="entry name" value="Sporu_reg_WhiA_N_dom"/>
</dbReference>
<gene>
    <name evidence="4" type="primary">whiA</name>
    <name evidence="8" type="ORF">FD43_GL000071</name>
</gene>
<proteinExistence type="inferred from homology"/>
<dbReference type="GO" id="GO:0043937">
    <property type="term" value="P:regulation of sporulation"/>
    <property type="evidence" value="ECO:0007669"/>
    <property type="project" value="InterPro"/>
</dbReference>
<keyword evidence="2 4" id="KW-0238">DNA-binding</keyword>
<dbReference type="PANTHER" id="PTHR37307:SF1">
    <property type="entry name" value="CELL DIVISION PROTEIN WHIA-RELATED"/>
    <property type="match status" value="1"/>
</dbReference>
<evidence type="ECO:0000259" key="5">
    <source>
        <dbReference type="Pfam" id="PF02650"/>
    </source>
</evidence>
<feature type="domain" description="Sporulation transcription regulator WhiA N-terminal" evidence="6">
    <location>
        <begin position="19"/>
        <end position="102"/>
    </location>
</feature>
<dbReference type="InterPro" id="IPR003802">
    <property type="entry name" value="Sporulation_regulator_WhiA"/>
</dbReference>
<comment type="similarity">
    <text evidence="4">Belongs to the WhiA family.</text>
</comment>
<dbReference type="AlphaFoldDB" id="A0A0R1FTH6"/>
<dbReference type="Proteomes" id="UP000051794">
    <property type="component" value="Unassembled WGS sequence"/>
</dbReference>
<comment type="function">
    <text evidence="4">Involved in cell division and chromosome segregation.</text>
</comment>
<dbReference type="SUPFAM" id="SSF55608">
    <property type="entry name" value="Homing endonucleases"/>
    <property type="match status" value="1"/>
</dbReference>
<dbReference type="Pfam" id="PF14527">
    <property type="entry name" value="LAGLIDADG_WhiA"/>
    <property type="match status" value="1"/>
</dbReference>